<keyword evidence="3" id="KW-0479">Metal-binding</keyword>
<dbReference type="Proteomes" id="UP001642482">
    <property type="component" value="Unassembled WGS sequence"/>
</dbReference>
<protein>
    <recommendedName>
        <fullName evidence="9">Phenylacetaldoxime dehydratase</fullName>
    </recommendedName>
</protein>
<name>A0ABP0CE09_9PEZI</name>
<evidence type="ECO:0000313" key="8">
    <source>
        <dbReference type="Proteomes" id="UP001642482"/>
    </source>
</evidence>
<keyword evidence="2" id="KW-0349">Heme</keyword>
<feature type="compositionally biased region" description="Basic and acidic residues" evidence="6">
    <location>
        <begin position="1"/>
        <end position="14"/>
    </location>
</feature>
<dbReference type="InterPro" id="IPR025702">
    <property type="entry name" value="OXD"/>
</dbReference>
<evidence type="ECO:0000256" key="2">
    <source>
        <dbReference type="ARBA" id="ARBA00022617"/>
    </source>
</evidence>
<evidence type="ECO:0000256" key="5">
    <source>
        <dbReference type="ARBA" id="ARBA00023239"/>
    </source>
</evidence>
<evidence type="ECO:0000256" key="4">
    <source>
        <dbReference type="ARBA" id="ARBA00023004"/>
    </source>
</evidence>
<feature type="region of interest" description="Disordered" evidence="6">
    <location>
        <begin position="1"/>
        <end position="23"/>
    </location>
</feature>
<accession>A0ABP0CE09</accession>
<evidence type="ECO:0000256" key="1">
    <source>
        <dbReference type="ARBA" id="ARBA00001970"/>
    </source>
</evidence>
<comment type="caution">
    <text evidence="7">The sequence shown here is derived from an EMBL/GenBank/DDBJ whole genome shotgun (WGS) entry which is preliminary data.</text>
</comment>
<sequence length="353" mass="39790">MLETAIPEHLRTERTMPTSTPPNFDPPFPAYIARYPESAKDLVMAVVGIQHAAEVADMAPSVETVNSFFASAAVPISARPRYQEQASSVDERGFYNLVCIAYWPSRGDFDAWSTTSGFEAWWQGLDPETQPHGWFLEVFFPTMDRLETVFSNNEVPAGAAHMRVGVSGPIQEHVYWGSMRDRLAVAQTDELKGQTWHRASETCDPSHRRVCVPGRPNLAIIRSGQDWSDTRPEERKLYVETMHPTLVKGMDFLRDHGDEVGCYSCRFMSVQGDKNGSDHTFGLAYFDELASLEGWSKRHPTHLAIFGGFLAYAKTLNNNIGLRLFHEVLVLEPQQQRFEYVNCHVGTGMLKSL</sequence>
<proteinExistence type="predicted"/>
<evidence type="ECO:0000256" key="3">
    <source>
        <dbReference type="ARBA" id="ARBA00022723"/>
    </source>
</evidence>
<organism evidence="7 8">
    <name type="scientific">Sporothrix eucalyptigena</name>
    <dbReference type="NCBI Taxonomy" id="1812306"/>
    <lineage>
        <taxon>Eukaryota</taxon>
        <taxon>Fungi</taxon>
        <taxon>Dikarya</taxon>
        <taxon>Ascomycota</taxon>
        <taxon>Pezizomycotina</taxon>
        <taxon>Sordariomycetes</taxon>
        <taxon>Sordariomycetidae</taxon>
        <taxon>Ophiostomatales</taxon>
        <taxon>Ophiostomataceae</taxon>
        <taxon>Sporothrix</taxon>
    </lineage>
</organism>
<gene>
    <name evidence="7" type="ORF">SEUCBS140593_007544</name>
</gene>
<reference evidence="7 8" key="1">
    <citation type="submission" date="2024-01" db="EMBL/GenBank/DDBJ databases">
        <authorList>
            <person name="Allen C."/>
            <person name="Tagirdzhanova G."/>
        </authorList>
    </citation>
    <scope>NUCLEOTIDE SEQUENCE [LARGE SCALE GENOMIC DNA]</scope>
</reference>
<dbReference type="EMBL" id="CAWUHD010000092">
    <property type="protein sequence ID" value="CAK7230305.1"/>
    <property type="molecule type" value="Genomic_DNA"/>
</dbReference>
<dbReference type="Pfam" id="PF13816">
    <property type="entry name" value="Dehydratase_hem"/>
    <property type="match status" value="1"/>
</dbReference>
<keyword evidence="4" id="KW-0408">Iron</keyword>
<evidence type="ECO:0000313" key="7">
    <source>
        <dbReference type="EMBL" id="CAK7230305.1"/>
    </source>
</evidence>
<comment type="cofactor">
    <cofactor evidence="1">
        <name>heme b</name>
        <dbReference type="ChEBI" id="CHEBI:60344"/>
    </cofactor>
</comment>
<evidence type="ECO:0000256" key="6">
    <source>
        <dbReference type="SAM" id="MobiDB-lite"/>
    </source>
</evidence>
<evidence type="ECO:0008006" key="9">
    <source>
        <dbReference type="Google" id="ProtNLM"/>
    </source>
</evidence>
<keyword evidence="8" id="KW-1185">Reference proteome</keyword>
<keyword evidence="5" id="KW-0456">Lyase</keyword>